<reference evidence="6 7" key="1">
    <citation type="journal article" date="2011" name="Proc. Natl. Acad. Sci. U.S.A.">
        <title>Genome and transcriptome analyses of the mountain pine beetle-fungal symbiont Grosmannia clavigera, a lodgepole pine pathogen.</title>
        <authorList>
            <person name="DiGuistini S."/>
            <person name="Wang Y."/>
            <person name="Liao N.Y."/>
            <person name="Taylor G."/>
            <person name="Tanguay P."/>
            <person name="Feau N."/>
            <person name="Henrissat B."/>
            <person name="Chan S.K."/>
            <person name="Hesse-Orce U."/>
            <person name="Alamouti S.M."/>
            <person name="Tsui C.K.M."/>
            <person name="Docking R.T."/>
            <person name="Levasseur A."/>
            <person name="Haridas S."/>
            <person name="Robertson G."/>
            <person name="Birol I."/>
            <person name="Holt R.A."/>
            <person name="Marra M.A."/>
            <person name="Hamelin R.C."/>
            <person name="Hirst M."/>
            <person name="Jones S.J.M."/>
            <person name="Bohlmann J."/>
            <person name="Breuil C."/>
        </authorList>
    </citation>
    <scope>NUCLEOTIDE SEQUENCE [LARGE SCALE GENOMIC DNA]</scope>
    <source>
        <strain evidence="7">kw1407 / UAMH 11150</strain>
    </source>
</reference>
<dbReference type="Proteomes" id="UP000007796">
    <property type="component" value="Unassembled WGS sequence"/>
</dbReference>
<evidence type="ECO:0000256" key="4">
    <source>
        <dbReference type="ARBA" id="ARBA00023136"/>
    </source>
</evidence>
<keyword evidence="3 5" id="KW-1133">Transmembrane helix</keyword>
<keyword evidence="4 5" id="KW-0472">Membrane</keyword>
<accession>F0XNK6</accession>
<dbReference type="OrthoDB" id="2830640at2759"/>
<dbReference type="Gene3D" id="1.20.58.340">
    <property type="entry name" value="Magnesium transport protein CorA, transmembrane region"/>
    <property type="match status" value="1"/>
</dbReference>
<dbReference type="GO" id="GO:0016020">
    <property type="term" value="C:membrane"/>
    <property type="evidence" value="ECO:0007669"/>
    <property type="project" value="UniProtKB-SubCell"/>
</dbReference>
<dbReference type="HOGENOM" id="CLU_042086_0_0_1"/>
<dbReference type="SUPFAM" id="SSF144083">
    <property type="entry name" value="Magnesium transport protein CorA, transmembrane region"/>
    <property type="match status" value="1"/>
</dbReference>
<keyword evidence="7" id="KW-1185">Reference proteome</keyword>
<dbReference type="EMBL" id="GL629801">
    <property type="protein sequence ID" value="EFX00464.1"/>
    <property type="molecule type" value="Genomic_DNA"/>
</dbReference>
<organism evidence="7">
    <name type="scientific">Grosmannia clavigera (strain kw1407 / UAMH 11150)</name>
    <name type="common">Blue stain fungus</name>
    <name type="synonym">Graphiocladiella clavigera</name>
    <dbReference type="NCBI Taxonomy" id="655863"/>
    <lineage>
        <taxon>Eukaryota</taxon>
        <taxon>Fungi</taxon>
        <taxon>Dikarya</taxon>
        <taxon>Ascomycota</taxon>
        <taxon>Pezizomycotina</taxon>
        <taxon>Sordariomycetes</taxon>
        <taxon>Sordariomycetidae</taxon>
        <taxon>Ophiostomatales</taxon>
        <taxon>Ophiostomataceae</taxon>
        <taxon>Leptographium</taxon>
    </lineage>
</organism>
<protein>
    <submittedName>
        <fullName evidence="6">Uncharacterized protein</fullName>
    </submittedName>
</protein>
<evidence type="ECO:0000313" key="7">
    <source>
        <dbReference type="Proteomes" id="UP000007796"/>
    </source>
</evidence>
<dbReference type="RefSeq" id="XP_014169946.1">
    <property type="nucleotide sequence ID" value="XM_014314471.1"/>
</dbReference>
<dbReference type="eggNOG" id="ENOG502SS3N">
    <property type="taxonomic scope" value="Eukaryota"/>
</dbReference>
<dbReference type="AlphaFoldDB" id="F0XNK6"/>
<keyword evidence="2 5" id="KW-0812">Transmembrane</keyword>
<evidence type="ECO:0000256" key="2">
    <source>
        <dbReference type="ARBA" id="ARBA00022692"/>
    </source>
</evidence>
<sequence>MDIILFSELLKKYETVEEKKTTCIDIFNYSDPTKNQYDQQKLSKDDFPNYVKRAGVFAPPALKGGLEFKNGIRLVVQDKAECPHTFGSGHVPLQKDHYELMVREMRLPFLWIETTAAVGPFFWWTYSQSLGIMQLIFRKSDVMRKDNVSRGWEMALSYSFDSKITSGFAKGTESAELAAVLGQMSACASPTAHPLLLPVLMLCNEISTSNDLRQRDLRHELREVETGISNRYPTKEQPGPEQKANQINLDTLHSRLTECHCNILWKNPKAWKGVATELRKAAKLFWNTIPVEQKDLGFAALHKELLNRLDFVSTKLDGLDCYKDVSIQRLDLQRDVMSSIISHRESRINLLIAIQQQQLANSSTRDSLSMKTLSFLGMFFLPSTFLSSLFSMPFFSFASDMHGSVSGRLWIYFVVGIPLTAVIVGLWYFFDRRSQAKFQHDFEMIETEMYKLEGRVAEDIFKKRKVRVLTLDSSSSTMEAKSPV</sequence>
<dbReference type="GeneID" id="25981013"/>
<feature type="transmembrane region" description="Helical" evidence="5">
    <location>
        <begin position="409"/>
        <end position="430"/>
    </location>
</feature>
<name>F0XNK6_GROCL</name>
<feature type="transmembrane region" description="Helical" evidence="5">
    <location>
        <begin position="375"/>
        <end position="397"/>
    </location>
</feature>
<evidence type="ECO:0000256" key="3">
    <source>
        <dbReference type="ARBA" id="ARBA00022989"/>
    </source>
</evidence>
<evidence type="ECO:0000313" key="6">
    <source>
        <dbReference type="EMBL" id="EFX00464.1"/>
    </source>
</evidence>
<proteinExistence type="predicted"/>
<gene>
    <name evidence="6" type="ORF">CMQ_7466</name>
</gene>
<comment type="subcellular location">
    <subcellularLocation>
        <location evidence="1">Membrane</location>
        <topology evidence="1">Multi-pass membrane protein</topology>
    </subcellularLocation>
</comment>
<dbReference type="InterPro" id="IPR045863">
    <property type="entry name" value="CorA_TM1_TM2"/>
</dbReference>
<evidence type="ECO:0000256" key="5">
    <source>
        <dbReference type="SAM" id="Phobius"/>
    </source>
</evidence>
<dbReference type="InParanoid" id="F0XNK6"/>
<evidence type="ECO:0000256" key="1">
    <source>
        <dbReference type="ARBA" id="ARBA00004141"/>
    </source>
</evidence>